<dbReference type="Proteomes" id="UP000011087">
    <property type="component" value="Unassembled WGS sequence"/>
</dbReference>
<sequence length="469" mass="50527">MGLAAPILLPLALALAASSSPSLPPPFPSLSPAPSSDLMSSAPVRSQINRLFVSQLRFIQNQPCTMAPMNSLSSIVHSPALNFIPSFSCSKLQKSSYLSSGLSPPFRSMHSHTRYLPTSTKICICGRTLRIAKIEPFSSCFGVQLQPCQASPCVQFKMTRRTSLARLKAALEGNPPSSAVVEEQVAHGFNLNSSATLLGGTGSETVGIGLEDSLNGGTGGRSRGGGGGGGGGDGGGKEGGDRQFDGSFDSFEAAAVVLKRMKKENFNEWFNRMLRDYPIRTKSIVTGIAYGLADIAAQLYELFLQLVDGSEGEGKVLLQESAKRCIGLVLVGILWVGPCLSVWFNVLEKVFPGKSLGVTMKRAVADQIFGAPFFIMSIFALTSFWEGQSMQQVQEKLQERLVSTFIVGVWVWFPFQVVNQGMVPLQYRVVAQNVVNFFWDAFLSITNHAPSNREGGEEGEAAARRIVRA</sequence>
<feature type="transmembrane region" description="Helical" evidence="7">
    <location>
        <begin position="368"/>
        <end position="385"/>
    </location>
</feature>
<evidence type="ECO:0000256" key="8">
    <source>
        <dbReference type="SAM" id="SignalP"/>
    </source>
</evidence>
<dbReference type="eggNOG" id="KOG1944">
    <property type="taxonomic scope" value="Eukaryota"/>
</dbReference>
<dbReference type="EMBL" id="JH993062">
    <property type="protein sequence ID" value="EKX37199.1"/>
    <property type="molecule type" value="Genomic_DNA"/>
</dbReference>
<evidence type="ECO:0000256" key="6">
    <source>
        <dbReference type="SAM" id="MobiDB-lite"/>
    </source>
</evidence>
<feature type="signal peptide" evidence="8">
    <location>
        <begin position="1"/>
        <end position="19"/>
    </location>
</feature>
<reference evidence="9 11" key="1">
    <citation type="journal article" date="2012" name="Nature">
        <title>Algal genomes reveal evolutionary mosaicism and the fate of nucleomorphs.</title>
        <authorList>
            <consortium name="DOE Joint Genome Institute"/>
            <person name="Curtis B.A."/>
            <person name="Tanifuji G."/>
            <person name="Burki F."/>
            <person name="Gruber A."/>
            <person name="Irimia M."/>
            <person name="Maruyama S."/>
            <person name="Arias M.C."/>
            <person name="Ball S.G."/>
            <person name="Gile G.H."/>
            <person name="Hirakawa Y."/>
            <person name="Hopkins J.F."/>
            <person name="Kuo A."/>
            <person name="Rensing S.A."/>
            <person name="Schmutz J."/>
            <person name="Symeonidi A."/>
            <person name="Elias M."/>
            <person name="Eveleigh R.J."/>
            <person name="Herman E.K."/>
            <person name="Klute M.J."/>
            <person name="Nakayama T."/>
            <person name="Obornik M."/>
            <person name="Reyes-Prieto A."/>
            <person name="Armbrust E.V."/>
            <person name="Aves S.J."/>
            <person name="Beiko R.G."/>
            <person name="Coutinho P."/>
            <person name="Dacks J.B."/>
            <person name="Durnford D.G."/>
            <person name="Fast N.M."/>
            <person name="Green B.R."/>
            <person name="Grisdale C.J."/>
            <person name="Hempel F."/>
            <person name="Henrissat B."/>
            <person name="Hoppner M.P."/>
            <person name="Ishida K."/>
            <person name="Kim E."/>
            <person name="Koreny L."/>
            <person name="Kroth P.G."/>
            <person name="Liu Y."/>
            <person name="Malik S.B."/>
            <person name="Maier U.G."/>
            <person name="McRose D."/>
            <person name="Mock T."/>
            <person name="Neilson J.A."/>
            <person name="Onodera N.T."/>
            <person name="Poole A.M."/>
            <person name="Pritham E.J."/>
            <person name="Richards T.A."/>
            <person name="Rocap G."/>
            <person name="Roy S.W."/>
            <person name="Sarai C."/>
            <person name="Schaack S."/>
            <person name="Shirato S."/>
            <person name="Slamovits C.H."/>
            <person name="Spencer D.F."/>
            <person name="Suzuki S."/>
            <person name="Worden A.Z."/>
            <person name="Zauner S."/>
            <person name="Barry K."/>
            <person name="Bell C."/>
            <person name="Bharti A.K."/>
            <person name="Crow J.A."/>
            <person name="Grimwood J."/>
            <person name="Kramer R."/>
            <person name="Lindquist E."/>
            <person name="Lucas S."/>
            <person name="Salamov A."/>
            <person name="McFadden G.I."/>
            <person name="Lane C.E."/>
            <person name="Keeling P.J."/>
            <person name="Gray M.W."/>
            <person name="Grigoriev I.V."/>
            <person name="Archibald J.M."/>
        </authorList>
    </citation>
    <scope>NUCLEOTIDE SEQUENCE</scope>
    <source>
        <strain evidence="9 11">CCMP2712</strain>
    </source>
</reference>
<reference evidence="11" key="2">
    <citation type="submission" date="2012-11" db="EMBL/GenBank/DDBJ databases">
        <authorList>
            <person name="Kuo A."/>
            <person name="Curtis B.A."/>
            <person name="Tanifuji G."/>
            <person name="Burki F."/>
            <person name="Gruber A."/>
            <person name="Irimia M."/>
            <person name="Maruyama S."/>
            <person name="Arias M.C."/>
            <person name="Ball S.G."/>
            <person name="Gile G.H."/>
            <person name="Hirakawa Y."/>
            <person name="Hopkins J.F."/>
            <person name="Rensing S.A."/>
            <person name="Schmutz J."/>
            <person name="Symeonidi A."/>
            <person name="Elias M."/>
            <person name="Eveleigh R.J."/>
            <person name="Herman E.K."/>
            <person name="Klute M.J."/>
            <person name="Nakayama T."/>
            <person name="Obornik M."/>
            <person name="Reyes-Prieto A."/>
            <person name="Armbrust E.V."/>
            <person name="Aves S.J."/>
            <person name="Beiko R.G."/>
            <person name="Coutinho P."/>
            <person name="Dacks J.B."/>
            <person name="Durnford D.G."/>
            <person name="Fast N.M."/>
            <person name="Green B.R."/>
            <person name="Grisdale C."/>
            <person name="Hempe F."/>
            <person name="Henrissat B."/>
            <person name="Hoppner M.P."/>
            <person name="Ishida K.-I."/>
            <person name="Kim E."/>
            <person name="Koreny L."/>
            <person name="Kroth P.G."/>
            <person name="Liu Y."/>
            <person name="Malik S.-B."/>
            <person name="Maier U.G."/>
            <person name="McRose D."/>
            <person name="Mock T."/>
            <person name="Neilson J.A."/>
            <person name="Onodera N.T."/>
            <person name="Poole A.M."/>
            <person name="Pritham E.J."/>
            <person name="Richards T.A."/>
            <person name="Rocap G."/>
            <person name="Roy S.W."/>
            <person name="Sarai C."/>
            <person name="Schaack S."/>
            <person name="Shirato S."/>
            <person name="Slamovits C.H."/>
            <person name="Spencer D.F."/>
            <person name="Suzuki S."/>
            <person name="Worden A.Z."/>
            <person name="Zauner S."/>
            <person name="Barry K."/>
            <person name="Bell C."/>
            <person name="Bharti A.K."/>
            <person name="Crow J.A."/>
            <person name="Grimwood J."/>
            <person name="Kramer R."/>
            <person name="Lindquist E."/>
            <person name="Lucas S."/>
            <person name="Salamov A."/>
            <person name="McFadden G.I."/>
            <person name="Lane C.E."/>
            <person name="Keeling P.J."/>
            <person name="Gray M.W."/>
            <person name="Grigoriev I.V."/>
            <person name="Archibald J.M."/>
        </authorList>
    </citation>
    <scope>NUCLEOTIDE SEQUENCE</scope>
    <source>
        <strain evidence="11">CCMP2712</strain>
    </source>
</reference>
<proteinExistence type="inferred from homology"/>
<keyword evidence="3 7" id="KW-0812">Transmembrane</keyword>
<dbReference type="OrthoDB" id="196537at2759"/>
<evidence type="ECO:0000256" key="5">
    <source>
        <dbReference type="ARBA" id="ARBA00023136"/>
    </source>
</evidence>
<feature type="transmembrane region" description="Helical" evidence="7">
    <location>
        <begin position="400"/>
        <end position="418"/>
    </location>
</feature>
<feature type="chain" id="PRO_5008770262" evidence="8">
    <location>
        <begin position="20"/>
        <end position="469"/>
    </location>
</feature>
<dbReference type="GO" id="GO:0016020">
    <property type="term" value="C:membrane"/>
    <property type="evidence" value="ECO:0007669"/>
    <property type="project" value="UniProtKB-SubCell"/>
</dbReference>
<evidence type="ECO:0000313" key="11">
    <source>
        <dbReference type="Proteomes" id="UP000011087"/>
    </source>
</evidence>
<keyword evidence="8" id="KW-0732">Signal</keyword>
<gene>
    <name evidence="9" type="ORF">GUITHDRAFT_155016</name>
</gene>
<evidence type="ECO:0000313" key="10">
    <source>
        <dbReference type="EnsemblProtists" id="EKX37199"/>
    </source>
</evidence>
<dbReference type="KEGG" id="gtt:GUITHDRAFT_155016"/>
<dbReference type="PaxDb" id="55529-EKX37199"/>
<reference evidence="10" key="3">
    <citation type="submission" date="2015-06" db="UniProtKB">
        <authorList>
            <consortium name="EnsemblProtists"/>
        </authorList>
    </citation>
    <scope>IDENTIFICATION</scope>
</reference>
<evidence type="ECO:0000256" key="4">
    <source>
        <dbReference type="ARBA" id="ARBA00022989"/>
    </source>
</evidence>
<keyword evidence="11" id="KW-1185">Reference proteome</keyword>
<accession>L1IMT3</accession>
<evidence type="ECO:0000313" key="9">
    <source>
        <dbReference type="EMBL" id="EKX37199.1"/>
    </source>
</evidence>
<comment type="similarity">
    <text evidence="2">Belongs to the peroxisomal membrane protein PXMP2/4 family.</text>
</comment>
<dbReference type="PANTHER" id="PTHR11266:SF17">
    <property type="entry name" value="PROTEIN MPV17"/>
    <property type="match status" value="1"/>
</dbReference>
<dbReference type="AlphaFoldDB" id="L1IMT3"/>
<feature type="transmembrane region" description="Helical" evidence="7">
    <location>
        <begin position="326"/>
        <end position="347"/>
    </location>
</feature>
<dbReference type="Pfam" id="PF04117">
    <property type="entry name" value="Mpv17_PMP22"/>
    <property type="match status" value="1"/>
</dbReference>
<protein>
    <submittedName>
        <fullName evidence="9 10">Uncharacterized protein</fullName>
    </submittedName>
</protein>
<comment type="subcellular location">
    <subcellularLocation>
        <location evidence="1">Membrane</location>
        <topology evidence="1">Multi-pass membrane protein</topology>
    </subcellularLocation>
</comment>
<dbReference type="EnsemblProtists" id="EKX37199">
    <property type="protein sequence ID" value="EKX37199"/>
    <property type="gene ID" value="GUITHDRAFT_155016"/>
</dbReference>
<keyword evidence="5 7" id="KW-0472">Membrane</keyword>
<organism evidence="9">
    <name type="scientific">Guillardia theta (strain CCMP2712)</name>
    <name type="common">Cryptophyte</name>
    <dbReference type="NCBI Taxonomy" id="905079"/>
    <lineage>
        <taxon>Eukaryota</taxon>
        <taxon>Cryptophyceae</taxon>
        <taxon>Pyrenomonadales</taxon>
        <taxon>Geminigeraceae</taxon>
        <taxon>Guillardia</taxon>
    </lineage>
</organism>
<dbReference type="InterPro" id="IPR007248">
    <property type="entry name" value="Mpv17_PMP22"/>
</dbReference>
<evidence type="ECO:0000256" key="7">
    <source>
        <dbReference type="SAM" id="Phobius"/>
    </source>
</evidence>
<dbReference type="OMA" id="WYILSES"/>
<dbReference type="RefSeq" id="XP_005824179.1">
    <property type="nucleotide sequence ID" value="XM_005824122.1"/>
</dbReference>
<feature type="compositionally biased region" description="Gly residues" evidence="6">
    <location>
        <begin position="216"/>
        <end position="234"/>
    </location>
</feature>
<evidence type="ECO:0000256" key="3">
    <source>
        <dbReference type="ARBA" id="ARBA00022692"/>
    </source>
</evidence>
<dbReference type="GeneID" id="17293940"/>
<name>L1IMT3_GUITC</name>
<dbReference type="HOGENOM" id="CLU_583249_0_0_1"/>
<feature type="region of interest" description="Disordered" evidence="6">
    <location>
        <begin position="209"/>
        <end position="242"/>
    </location>
</feature>
<dbReference type="STRING" id="905079.L1IMT3"/>
<keyword evidence="4 7" id="KW-1133">Transmembrane helix</keyword>
<dbReference type="PANTHER" id="PTHR11266">
    <property type="entry name" value="PEROXISOMAL MEMBRANE PROTEIN 2, PXMP2 MPV17"/>
    <property type="match status" value="1"/>
</dbReference>
<evidence type="ECO:0000256" key="2">
    <source>
        <dbReference type="ARBA" id="ARBA00006824"/>
    </source>
</evidence>
<evidence type="ECO:0000256" key="1">
    <source>
        <dbReference type="ARBA" id="ARBA00004141"/>
    </source>
</evidence>
<dbReference type="GO" id="GO:0005737">
    <property type="term" value="C:cytoplasm"/>
    <property type="evidence" value="ECO:0007669"/>
    <property type="project" value="TreeGrafter"/>
</dbReference>